<feature type="compositionally biased region" description="Pro residues" evidence="1">
    <location>
        <begin position="179"/>
        <end position="206"/>
    </location>
</feature>
<dbReference type="Proteomes" id="UP000803884">
    <property type="component" value="Unassembled WGS sequence"/>
</dbReference>
<reference evidence="3 4" key="1">
    <citation type="journal article" date="2020" name="Microbiol. Resour. Announc.">
        <title>Draft Genome Sequence of a Cladosporium Species Isolated from the Mesophotic Ascidian Didemnum maculosum.</title>
        <authorList>
            <person name="Gioti A."/>
            <person name="Siaperas R."/>
            <person name="Nikolaivits E."/>
            <person name="Le Goff G."/>
            <person name="Ouazzani J."/>
            <person name="Kotoulas G."/>
            <person name="Topakas E."/>
        </authorList>
    </citation>
    <scope>NUCLEOTIDE SEQUENCE [LARGE SCALE GENOMIC DNA]</scope>
    <source>
        <strain evidence="3 4">TM138-S3</strain>
    </source>
</reference>
<feature type="compositionally biased region" description="Basic and acidic residues" evidence="1">
    <location>
        <begin position="490"/>
        <end position="502"/>
    </location>
</feature>
<feature type="region of interest" description="Disordered" evidence="1">
    <location>
        <begin position="452"/>
        <end position="562"/>
    </location>
</feature>
<feature type="compositionally biased region" description="Low complexity" evidence="1">
    <location>
        <begin position="474"/>
        <end position="487"/>
    </location>
</feature>
<dbReference type="InterPro" id="IPR057558">
    <property type="entry name" value="Swc3_dom"/>
</dbReference>
<comment type="caution">
    <text evidence="3">The sequence shown here is derived from an EMBL/GenBank/DDBJ whole genome shotgun (WGS) entry which is preliminary data.</text>
</comment>
<feature type="compositionally biased region" description="Pro residues" evidence="1">
    <location>
        <begin position="312"/>
        <end position="328"/>
    </location>
</feature>
<dbReference type="PANTHER" id="PTHR28108:SF1">
    <property type="entry name" value="SWR1-COMPLEX PROTEIN 3"/>
    <property type="match status" value="1"/>
</dbReference>
<sequence length="562" mass="61023">MAESAPVEKRGPGRPPKATPAPKRQKVSHATPKESTPTTTTARESPSTQPNVPPGLPSKISTTAPLPALLQPQSPAVPDSEYQSLASSAVLAASLERSQQAWTRDGIFERFWRKPEGRTKGSDPVLKSMKDKGRCRLRIEPHIFEVNLWVVSKPRPPAPPKPQPQYRPPQQNQFYQNRPLPPNGQPQPLAPLQSRPPPTPQPPAQPAQPATPAADKKPSPDPVISMLATRASSDPELKALMKEVATGKATQEQLKVFQKHIDELSAAIQSQKAKEAAEEEKLAKQKQTPQTPNIAPQPMQPYVAPQQQTPTWQPPPPPQQQYVPPPPPPPSEVVFAFTLAGATEDRFLFPQYSILEPLSAQHVLASFIVTRKCSEAADPIGLKLDPDTEYWQPVTMMVEVAYGREPLLKDVSKWVKPAEEVREEMKKIMQRCTRAPETFLPLRLPIKGTASVLESETASKTGTPAPDERKGSKAKLAAAGKRSSLAKEASANDKEKKVDGKQARAGAAAGAAKPDGANETPVQPDAAEKPAADAATEGAKDENADAARPRRTTRKSVRISEV</sequence>
<dbReference type="GO" id="GO:0140849">
    <property type="term" value="F:ATP-dependent H2AZ histone chaperone activity"/>
    <property type="evidence" value="ECO:0007669"/>
    <property type="project" value="InterPro"/>
</dbReference>
<feature type="compositionally biased region" description="Basic and acidic residues" evidence="1">
    <location>
        <begin position="106"/>
        <end position="121"/>
    </location>
</feature>
<feature type="compositionally biased region" description="Low complexity" evidence="1">
    <location>
        <begin position="33"/>
        <end position="48"/>
    </location>
</feature>
<dbReference type="GO" id="GO:0000812">
    <property type="term" value="C:Swr1 complex"/>
    <property type="evidence" value="ECO:0007669"/>
    <property type="project" value="InterPro"/>
</dbReference>
<feature type="region of interest" description="Disordered" evidence="1">
    <location>
        <begin position="99"/>
        <end position="235"/>
    </location>
</feature>
<proteinExistence type="predicted"/>
<feature type="compositionally biased region" description="Low complexity" evidence="1">
    <location>
        <begin position="503"/>
        <end position="517"/>
    </location>
</feature>
<feature type="domain" description="SWR1-complex protein 3" evidence="2">
    <location>
        <begin position="80"/>
        <end position="151"/>
    </location>
</feature>
<evidence type="ECO:0000256" key="1">
    <source>
        <dbReference type="SAM" id="MobiDB-lite"/>
    </source>
</evidence>
<protein>
    <recommendedName>
        <fullName evidence="2">SWR1-complex protein 3 domain-containing protein</fullName>
    </recommendedName>
</protein>
<dbReference type="PANTHER" id="PTHR28108">
    <property type="entry name" value="SWR1-COMPLEX PROTEIN 3"/>
    <property type="match status" value="1"/>
</dbReference>
<feature type="compositionally biased region" description="Basic and acidic residues" evidence="1">
    <location>
        <begin position="128"/>
        <end position="143"/>
    </location>
</feature>
<organism evidence="3 4">
    <name type="scientific">Cladosporium halotolerans</name>
    <dbReference type="NCBI Taxonomy" id="1052096"/>
    <lineage>
        <taxon>Eukaryota</taxon>
        <taxon>Fungi</taxon>
        <taxon>Dikarya</taxon>
        <taxon>Ascomycota</taxon>
        <taxon>Pezizomycotina</taxon>
        <taxon>Dothideomycetes</taxon>
        <taxon>Dothideomycetidae</taxon>
        <taxon>Cladosporiales</taxon>
        <taxon>Cladosporiaceae</taxon>
        <taxon>Cladosporium</taxon>
    </lineage>
</organism>
<evidence type="ECO:0000313" key="4">
    <source>
        <dbReference type="Proteomes" id="UP000803884"/>
    </source>
</evidence>
<feature type="compositionally biased region" description="Basic and acidic residues" evidence="1">
    <location>
        <begin position="538"/>
        <end position="548"/>
    </location>
</feature>
<dbReference type="RefSeq" id="XP_069230559.1">
    <property type="nucleotide sequence ID" value="XM_069372448.1"/>
</dbReference>
<dbReference type="GeneID" id="96005286"/>
<accession>A0AB34KQY5</accession>
<keyword evidence="4" id="KW-1185">Reference proteome</keyword>
<feature type="region of interest" description="Disordered" evidence="1">
    <location>
        <begin position="1"/>
        <end position="81"/>
    </location>
</feature>
<feature type="compositionally biased region" description="Polar residues" evidence="1">
    <location>
        <begin position="452"/>
        <end position="462"/>
    </location>
</feature>
<evidence type="ECO:0000259" key="2">
    <source>
        <dbReference type="Pfam" id="PF24707"/>
    </source>
</evidence>
<feature type="compositionally biased region" description="Low complexity" evidence="1">
    <location>
        <begin position="168"/>
        <end position="178"/>
    </location>
</feature>
<dbReference type="InterPro" id="IPR037651">
    <property type="entry name" value="Swc3"/>
</dbReference>
<evidence type="ECO:0000313" key="3">
    <source>
        <dbReference type="EMBL" id="KAL1587454.1"/>
    </source>
</evidence>
<dbReference type="AlphaFoldDB" id="A0AB34KQY5"/>
<feature type="compositionally biased region" description="Basic and acidic residues" evidence="1">
    <location>
        <begin position="1"/>
        <end position="11"/>
    </location>
</feature>
<dbReference type="EMBL" id="JAAQHG020000010">
    <property type="protein sequence ID" value="KAL1587454.1"/>
    <property type="molecule type" value="Genomic_DNA"/>
</dbReference>
<gene>
    <name evidence="3" type="ORF">WHR41_03842</name>
</gene>
<feature type="compositionally biased region" description="Pro residues" evidence="1">
    <location>
        <begin position="154"/>
        <end position="167"/>
    </location>
</feature>
<name>A0AB34KQY5_9PEZI</name>
<dbReference type="Pfam" id="PF24707">
    <property type="entry name" value="Swc3"/>
    <property type="match status" value="1"/>
</dbReference>
<feature type="region of interest" description="Disordered" evidence="1">
    <location>
        <begin position="267"/>
        <end position="328"/>
    </location>
</feature>
<feature type="compositionally biased region" description="Low complexity" evidence="1">
    <location>
        <begin position="61"/>
        <end position="76"/>
    </location>
</feature>
<feature type="compositionally biased region" description="Basic residues" evidence="1">
    <location>
        <begin position="549"/>
        <end position="562"/>
    </location>
</feature>
<dbReference type="PRINTS" id="PR01217">
    <property type="entry name" value="PRICHEXTENSN"/>
</dbReference>
<feature type="compositionally biased region" description="Basic and acidic residues" evidence="1">
    <location>
        <begin position="272"/>
        <end position="283"/>
    </location>
</feature>